<proteinExistence type="predicted"/>
<gene>
    <name evidence="1" type="ORF">COLO4_35460</name>
</gene>
<name>A0A1R3GGR2_9ROSI</name>
<sequence length="237" mass="27128">MDGQQNSVLNNQPTLDQLSIKTVNIIKNIQSHLKILFPSQSINDVSKNDNFPHMIEIITFIIALPEDFTSCDSETRGVIKNWLRIPIDNMPPIVALGQLLKTEEFLHQLYSRGFADYHPARFNPYFDNEDIEFINVDTKFSKFTLRGEKEKIMIITTEAVNLAWLSTTISFTDDSRSTKYLVELMLSTIDISFPDIETSRYEEYSTSTTMTDNGGIFRSEIVTLNRKEVSVQIGIVD</sequence>
<reference evidence="2" key="1">
    <citation type="submission" date="2013-09" db="EMBL/GenBank/DDBJ databases">
        <title>Corchorus olitorius genome sequencing.</title>
        <authorList>
            <person name="Alam M."/>
            <person name="Haque M.S."/>
            <person name="Islam M.S."/>
            <person name="Emdad E.M."/>
            <person name="Islam M.M."/>
            <person name="Ahmed B."/>
            <person name="Halim A."/>
            <person name="Hossen Q.M.M."/>
            <person name="Hossain M.Z."/>
            <person name="Ahmed R."/>
            <person name="Khan M.M."/>
            <person name="Islam R."/>
            <person name="Rashid M.M."/>
            <person name="Khan S.A."/>
            <person name="Rahman M.S."/>
            <person name="Alam M."/>
            <person name="Yahiya A.S."/>
            <person name="Khan M.S."/>
            <person name="Azam M.S."/>
            <person name="Haque T."/>
            <person name="Lashkar M.Z.H."/>
            <person name="Akhand A.I."/>
            <person name="Morshed G."/>
            <person name="Roy S."/>
            <person name="Uddin K.S."/>
            <person name="Rabeya T."/>
            <person name="Hossain A.S."/>
            <person name="Chowdhury A."/>
            <person name="Snigdha A.R."/>
            <person name="Mortoza M.S."/>
            <person name="Matin S.A."/>
            <person name="Hoque S.M.E."/>
            <person name="Islam M.K."/>
            <person name="Roy D.K."/>
            <person name="Haider R."/>
            <person name="Moosa M.M."/>
            <person name="Elias S.M."/>
            <person name="Hasan A.M."/>
            <person name="Jahan S."/>
            <person name="Shafiuddin M."/>
            <person name="Mahmood N."/>
            <person name="Shommy N.S."/>
        </authorList>
    </citation>
    <scope>NUCLEOTIDE SEQUENCE [LARGE SCALE GENOMIC DNA]</scope>
    <source>
        <strain evidence="2">cv. O-4</strain>
    </source>
</reference>
<comment type="caution">
    <text evidence="1">The sequence shown here is derived from an EMBL/GenBank/DDBJ whole genome shotgun (WGS) entry which is preliminary data.</text>
</comment>
<keyword evidence="2" id="KW-1185">Reference proteome</keyword>
<dbReference type="Proteomes" id="UP000187203">
    <property type="component" value="Unassembled WGS sequence"/>
</dbReference>
<evidence type="ECO:0000313" key="1">
    <source>
        <dbReference type="EMBL" id="OMO57262.1"/>
    </source>
</evidence>
<evidence type="ECO:0000313" key="2">
    <source>
        <dbReference type="Proteomes" id="UP000187203"/>
    </source>
</evidence>
<dbReference type="AlphaFoldDB" id="A0A1R3GGR2"/>
<protein>
    <submittedName>
        <fullName evidence="1">Uncharacterized protein</fullName>
    </submittedName>
</protein>
<organism evidence="1 2">
    <name type="scientific">Corchorus olitorius</name>
    <dbReference type="NCBI Taxonomy" id="93759"/>
    <lineage>
        <taxon>Eukaryota</taxon>
        <taxon>Viridiplantae</taxon>
        <taxon>Streptophyta</taxon>
        <taxon>Embryophyta</taxon>
        <taxon>Tracheophyta</taxon>
        <taxon>Spermatophyta</taxon>
        <taxon>Magnoliopsida</taxon>
        <taxon>eudicotyledons</taxon>
        <taxon>Gunneridae</taxon>
        <taxon>Pentapetalae</taxon>
        <taxon>rosids</taxon>
        <taxon>malvids</taxon>
        <taxon>Malvales</taxon>
        <taxon>Malvaceae</taxon>
        <taxon>Grewioideae</taxon>
        <taxon>Apeibeae</taxon>
        <taxon>Corchorus</taxon>
    </lineage>
</organism>
<accession>A0A1R3GGR2</accession>
<dbReference type="EMBL" id="AWUE01022607">
    <property type="protein sequence ID" value="OMO57262.1"/>
    <property type="molecule type" value="Genomic_DNA"/>
</dbReference>